<sequence>MPNTLRLKYFVEHHVFGVCTKIGEKLGISTSSIRLYFVYVSFITVGSPIIIYLVLAFWMNIRRYLRQYKSPSVWEL</sequence>
<dbReference type="RefSeq" id="WP_184132982.1">
    <property type="nucleotide sequence ID" value="NZ_JACHKT010000009.1"/>
</dbReference>
<dbReference type="AlphaFoldDB" id="A0A841EIG3"/>
<proteinExistence type="predicted"/>
<evidence type="ECO:0000313" key="3">
    <source>
        <dbReference type="EMBL" id="MBB6002965.1"/>
    </source>
</evidence>
<keyword evidence="1" id="KW-0812">Transmembrane</keyword>
<dbReference type="InterPro" id="IPR007168">
    <property type="entry name" value="Phageshock_PspC_N"/>
</dbReference>
<evidence type="ECO:0000256" key="1">
    <source>
        <dbReference type="SAM" id="Phobius"/>
    </source>
</evidence>
<feature type="transmembrane region" description="Helical" evidence="1">
    <location>
        <begin position="36"/>
        <end position="59"/>
    </location>
</feature>
<reference evidence="3 4" key="1">
    <citation type="submission" date="2020-08" db="EMBL/GenBank/DDBJ databases">
        <title>Functional genomics of gut bacteria from endangered species of beetles.</title>
        <authorList>
            <person name="Carlos-Shanley C."/>
        </authorList>
    </citation>
    <scope>NUCLEOTIDE SEQUENCE [LARGE SCALE GENOMIC DNA]</scope>
    <source>
        <strain evidence="3 4">S00070</strain>
    </source>
</reference>
<accession>A0A841EIG3</accession>
<evidence type="ECO:0000259" key="2">
    <source>
        <dbReference type="Pfam" id="PF04024"/>
    </source>
</evidence>
<comment type="caution">
    <text evidence="3">The sequence shown here is derived from an EMBL/GenBank/DDBJ whole genome shotgun (WGS) entry which is preliminary data.</text>
</comment>
<name>A0A841EIG3_9BACT</name>
<dbReference type="Proteomes" id="UP000524404">
    <property type="component" value="Unassembled WGS sequence"/>
</dbReference>
<protein>
    <submittedName>
        <fullName evidence="3">Phage shock protein PspC (Stress-responsive transcriptional regulator)</fullName>
    </submittedName>
</protein>
<keyword evidence="1" id="KW-0472">Membrane</keyword>
<dbReference type="EMBL" id="JACHKT010000009">
    <property type="protein sequence ID" value="MBB6002965.1"/>
    <property type="molecule type" value="Genomic_DNA"/>
</dbReference>
<keyword evidence="1" id="KW-1133">Transmembrane helix</keyword>
<keyword evidence="4" id="KW-1185">Reference proteome</keyword>
<evidence type="ECO:0000313" key="4">
    <source>
        <dbReference type="Proteomes" id="UP000524404"/>
    </source>
</evidence>
<organism evidence="3 4">
    <name type="scientific">Arcicella rosea</name>
    <dbReference type="NCBI Taxonomy" id="502909"/>
    <lineage>
        <taxon>Bacteria</taxon>
        <taxon>Pseudomonadati</taxon>
        <taxon>Bacteroidota</taxon>
        <taxon>Cytophagia</taxon>
        <taxon>Cytophagales</taxon>
        <taxon>Flectobacillaceae</taxon>
        <taxon>Arcicella</taxon>
    </lineage>
</organism>
<dbReference type="Pfam" id="PF04024">
    <property type="entry name" value="PspC"/>
    <property type="match status" value="1"/>
</dbReference>
<gene>
    <name evidence="3" type="ORF">HNP25_001617</name>
</gene>
<feature type="domain" description="Phage shock protein PspC N-terminal" evidence="2">
    <location>
        <begin position="15"/>
        <end position="59"/>
    </location>
</feature>